<feature type="non-terminal residue" evidence="2">
    <location>
        <position position="1"/>
    </location>
</feature>
<organism evidence="2 3">
    <name type="scientific">Laccaria amethystina LaAM-08-1</name>
    <dbReference type="NCBI Taxonomy" id="1095629"/>
    <lineage>
        <taxon>Eukaryota</taxon>
        <taxon>Fungi</taxon>
        <taxon>Dikarya</taxon>
        <taxon>Basidiomycota</taxon>
        <taxon>Agaricomycotina</taxon>
        <taxon>Agaricomycetes</taxon>
        <taxon>Agaricomycetidae</taxon>
        <taxon>Agaricales</taxon>
        <taxon>Agaricineae</taxon>
        <taxon>Hydnangiaceae</taxon>
        <taxon>Laccaria</taxon>
    </lineage>
</organism>
<dbReference type="HOGENOM" id="CLU_3037949_0_0_1"/>
<name>A0A0C9WZ38_9AGAR</name>
<gene>
    <name evidence="2" type="ORF">K443DRAFT_110701</name>
</gene>
<reference evidence="3" key="2">
    <citation type="submission" date="2015-01" db="EMBL/GenBank/DDBJ databases">
        <title>Evolutionary Origins and Diversification of the Mycorrhizal Mutualists.</title>
        <authorList>
            <consortium name="DOE Joint Genome Institute"/>
            <consortium name="Mycorrhizal Genomics Consortium"/>
            <person name="Kohler A."/>
            <person name="Kuo A."/>
            <person name="Nagy L.G."/>
            <person name="Floudas D."/>
            <person name="Copeland A."/>
            <person name="Barry K.W."/>
            <person name="Cichocki N."/>
            <person name="Veneault-Fourrey C."/>
            <person name="LaButti K."/>
            <person name="Lindquist E.A."/>
            <person name="Lipzen A."/>
            <person name="Lundell T."/>
            <person name="Morin E."/>
            <person name="Murat C."/>
            <person name="Riley R."/>
            <person name="Ohm R."/>
            <person name="Sun H."/>
            <person name="Tunlid A."/>
            <person name="Henrissat B."/>
            <person name="Grigoriev I.V."/>
            <person name="Hibbett D.S."/>
            <person name="Martin F."/>
        </authorList>
    </citation>
    <scope>NUCLEOTIDE SEQUENCE [LARGE SCALE GENOMIC DNA]</scope>
    <source>
        <strain evidence="3">LaAM-08-1</strain>
    </source>
</reference>
<evidence type="ECO:0000313" key="3">
    <source>
        <dbReference type="Proteomes" id="UP000054477"/>
    </source>
</evidence>
<sequence>VQPLRLVPTEHRDQKKTRGLWSSCAAHSSSDPPDHPLENCRIARKSFKITNSEIY</sequence>
<reference evidence="2 3" key="1">
    <citation type="submission" date="2014-04" db="EMBL/GenBank/DDBJ databases">
        <authorList>
            <consortium name="DOE Joint Genome Institute"/>
            <person name="Kuo A."/>
            <person name="Kohler A."/>
            <person name="Nagy L.G."/>
            <person name="Floudas D."/>
            <person name="Copeland A."/>
            <person name="Barry K.W."/>
            <person name="Cichocki N."/>
            <person name="Veneault-Fourrey C."/>
            <person name="LaButti K."/>
            <person name="Lindquist E.A."/>
            <person name="Lipzen A."/>
            <person name="Lundell T."/>
            <person name="Morin E."/>
            <person name="Murat C."/>
            <person name="Sun H."/>
            <person name="Tunlid A."/>
            <person name="Henrissat B."/>
            <person name="Grigoriev I.V."/>
            <person name="Hibbett D.S."/>
            <person name="Martin F."/>
            <person name="Nordberg H.P."/>
            <person name="Cantor M.N."/>
            <person name="Hua S.X."/>
        </authorList>
    </citation>
    <scope>NUCLEOTIDE SEQUENCE [LARGE SCALE GENOMIC DNA]</scope>
    <source>
        <strain evidence="2 3">LaAM-08-1</strain>
    </source>
</reference>
<accession>A0A0C9WZ38</accession>
<dbReference type="AlphaFoldDB" id="A0A0C9WZ38"/>
<dbReference type="EMBL" id="KN838802">
    <property type="protein sequence ID" value="KIJ94253.1"/>
    <property type="molecule type" value="Genomic_DNA"/>
</dbReference>
<feature type="region of interest" description="Disordered" evidence="1">
    <location>
        <begin position="1"/>
        <end position="37"/>
    </location>
</feature>
<keyword evidence="3" id="KW-1185">Reference proteome</keyword>
<evidence type="ECO:0000256" key="1">
    <source>
        <dbReference type="SAM" id="MobiDB-lite"/>
    </source>
</evidence>
<proteinExistence type="predicted"/>
<dbReference type="Proteomes" id="UP000054477">
    <property type="component" value="Unassembled WGS sequence"/>
</dbReference>
<dbReference type="OrthoDB" id="10340368at2759"/>
<protein>
    <submittedName>
        <fullName evidence="2">Uncharacterized protein</fullName>
    </submittedName>
</protein>
<evidence type="ECO:0000313" key="2">
    <source>
        <dbReference type="EMBL" id="KIJ94253.1"/>
    </source>
</evidence>